<dbReference type="InterPro" id="IPR022412">
    <property type="entry name" value="Quinolinate_PRibosylTrfase_N"/>
</dbReference>
<keyword evidence="7 12" id="KW-0662">Pyridine nucleotide biosynthesis</keyword>
<comment type="subunit">
    <text evidence="4 12">Hexamer formed by 3 homodimers.</text>
</comment>
<dbReference type="STRING" id="400682.A0A1X7U708"/>
<evidence type="ECO:0000256" key="6">
    <source>
        <dbReference type="ARBA" id="ARBA00020990"/>
    </source>
</evidence>
<dbReference type="InParanoid" id="A0A1X7U708"/>
<dbReference type="eggNOG" id="KOG3008">
    <property type="taxonomic scope" value="Eukaryota"/>
</dbReference>
<evidence type="ECO:0000256" key="2">
    <source>
        <dbReference type="ARBA" id="ARBA00004893"/>
    </source>
</evidence>
<evidence type="ECO:0000259" key="14">
    <source>
        <dbReference type="Pfam" id="PF02749"/>
    </source>
</evidence>
<dbReference type="PANTHER" id="PTHR32179:SF3">
    <property type="entry name" value="NICOTINATE-NUCLEOTIDE PYROPHOSPHORYLASE [CARBOXYLATING]"/>
    <property type="match status" value="1"/>
</dbReference>
<feature type="domain" description="Quinolinate phosphoribosyl transferase C-terminal" evidence="13">
    <location>
        <begin position="124"/>
        <end position="294"/>
    </location>
</feature>
<comment type="similarity">
    <text evidence="3 12">Belongs to the NadC/ModD family.</text>
</comment>
<dbReference type="PANTHER" id="PTHR32179">
    <property type="entry name" value="NICOTINATE-NUCLEOTIDE PYROPHOSPHORYLASE [CARBOXYLATING]"/>
    <property type="match status" value="1"/>
</dbReference>
<dbReference type="InterPro" id="IPR037128">
    <property type="entry name" value="Quinolinate_PRibosylTase_N_sf"/>
</dbReference>
<protein>
    <recommendedName>
        <fullName evidence="6 12">Nicotinate-nucleotide pyrophosphorylase [carboxylating]</fullName>
        <ecNumber evidence="5 12">2.4.2.19</ecNumber>
    </recommendedName>
    <alternativeName>
        <fullName evidence="10 12">Quinolinate phosphoribosyltransferase [decarboxylating]</fullName>
    </alternativeName>
</protein>
<reference evidence="16" key="1">
    <citation type="journal article" date="2010" name="Nature">
        <title>The Amphimedon queenslandica genome and the evolution of animal complexity.</title>
        <authorList>
            <person name="Srivastava M."/>
            <person name="Simakov O."/>
            <person name="Chapman J."/>
            <person name="Fahey B."/>
            <person name="Gauthier M.E."/>
            <person name="Mitros T."/>
            <person name="Richards G.S."/>
            <person name="Conaco C."/>
            <person name="Dacre M."/>
            <person name="Hellsten U."/>
            <person name="Larroux C."/>
            <person name="Putnam N.H."/>
            <person name="Stanke M."/>
            <person name="Adamska M."/>
            <person name="Darling A."/>
            <person name="Degnan S.M."/>
            <person name="Oakley T.H."/>
            <person name="Plachetzki D.C."/>
            <person name="Zhai Y."/>
            <person name="Adamski M."/>
            <person name="Calcino A."/>
            <person name="Cummins S.F."/>
            <person name="Goodstein D.M."/>
            <person name="Harris C."/>
            <person name="Jackson D.J."/>
            <person name="Leys S.P."/>
            <person name="Shu S."/>
            <person name="Woodcroft B.J."/>
            <person name="Vervoort M."/>
            <person name="Kosik K.S."/>
            <person name="Manning G."/>
            <person name="Degnan B.M."/>
            <person name="Rokhsar D.S."/>
        </authorList>
    </citation>
    <scope>NUCLEOTIDE SEQUENCE [LARGE SCALE GENOMIC DNA]</scope>
</reference>
<keyword evidence="9 12" id="KW-0808">Transferase</keyword>
<sequence length="312" mass="33974">MASDNEASTIENPRNLHHILSPANIEDLVRGWIKEDMPSFDYAGIVVGDKIEEAAIIAKSPGVLSGVPFVESVFSQLDCKVTWLCKEGEKVKLMSEVARVKGPAYKLLKGERIALNVLARSSGIATHARELSELAKDLKWAGEIAGTRKTTPGFRQVEKYSLLVGGVSTHRYDLSSLIMLKDNHIWVSGSVSEAIKRARSVGGFSLKIEVECRSLAEAEEAILSGAEIVMLDNFEPEALAMASRHLKGVYPFVTIEASGGIRRDTLAQYCLPSVDVISLSSTTQGYASVNYSLKILKEGRDPLNPKVTAENI</sequence>
<dbReference type="EnsemblMetazoa" id="Aqu2.1.23241_001">
    <property type="protein sequence ID" value="Aqu2.1.23241_001"/>
    <property type="gene ID" value="Aqu2.1.23241"/>
</dbReference>
<dbReference type="AlphaFoldDB" id="A0A1X7U708"/>
<organism evidence="15">
    <name type="scientific">Amphimedon queenslandica</name>
    <name type="common">Sponge</name>
    <dbReference type="NCBI Taxonomy" id="400682"/>
    <lineage>
        <taxon>Eukaryota</taxon>
        <taxon>Metazoa</taxon>
        <taxon>Porifera</taxon>
        <taxon>Demospongiae</taxon>
        <taxon>Heteroscleromorpha</taxon>
        <taxon>Haplosclerida</taxon>
        <taxon>Niphatidae</taxon>
        <taxon>Amphimedon</taxon>
    </lineage>
</organism>
<dbReference type="OMA" id="DIVMCDN"/>
<name>A0A1X7U708_AMPQE</name>
<dbReference type="Proteomes" id="UP000007879">
    <property type="component" value="Unassembled WGS sequence"/>
</dbReference>
<dbReference type="PIRSF" id="PIRSF006250">
    <property type="entry name" value="NadC_ModD"/>
    <property type="match status" value="1"/>
</dbReference>
<comment type="function">
    <text evidence="1 12">Involved in the catabolism of quinolinic acid (QA).</text>
</comment>
<evidence type="ECO:0000256" key="9">
    <source>
        <dbReference type="ARBA" id="ARBA00022679"/>
    </source>
</evidence>
<dbReference type="Pfam" id="PF02749">
    <property type="entry name" value="QRPTase_N"/>
    <property type="match status" value="1"/>
</dbReference>
<feature type="domain" description="Quinolinate phosphoribosyl transferase N-terminal" evidence="14">
    <location>
        <begin position="48"/>
        <end position="122"/>
    </location>
</feature>
<dbReference type="InterPro" id="IPR027277">
    <property type="entry name" value="NadC/ModD"/>
</dbReference>
<dbReference type="CDD" id="cd01572">
    <property type="entry name" value="QPRTase"/>
    <property type="match status" value="1"/>
</dbReference>
<comment type="catalytic activity">
    <reaction evidence="11 12">
        <text>nicotinate beta-D-ribonucleotide + CO2 + diphosphate = quinolinate + 5-phospho-alpha-D-ribose 1-diphosphate + 2 H(+)</text>
        <dbReference type="Rhea" id="RHEA:12733"/>
        <dbReference type="ChEBI" id="CHEBI:15378"/>
        <dbReference type="ChEBI" id="CHEBI:16526"/>
        <dbReference type="ChEBI" id="CHEBI:29959"/>
        <dbReference type="ChEBI" id="CHEBI:33019"/>
        <dbReference type="ChEBI" id="CHEBI:57502"/>
        <dbReference type="ChEBI" id="CHEBI:58017"/>
        <dbReference type="EC" id="2.4.2.19"/>
    </reaction>
</comment>
<dbReference type="OrthoDB" id="10067394at2759"/>
<dbReference type="NCBIfam" id="TIGR00078">
    <property type="entry name" value="nadC"/>
    <property type="match status" value="1"/>
</dbReference>
<dbReference type="GO" id="GO:0034213">
    <property type="term" value="P:quinolinate catabolic process"/>
    <property type="evidence" value="ECO:0007669"/>
    <property type="project" value="TreeGrafter"/>
</dbReference>
<comment type="pathway">
    <text evidence="2 12">Cofactor biosynthesis; NAD(+) biosynthesis; nicotinate D-ribonucleotide from quinolinate: step 1/1.</text>
</comment>
<dbReference type="GO" id="GO:0005737">
    <property type="term" value="C:cytoplasm"/>
    <property type="evidence" value="ECO:0007669"/>
    <property type="project" value="TreeGrafter"/>
</dbReference>
<dbReference type="SUPFAM" id="SSF54675">
    <property type="entry name" value="Nicotinate/Quinolinate PRTase N-terminal domain-like"/>
    <property type="match status" value="1"/>
</dbReference>
<evidence type="ECO:0000313" key="15">
    <source>
        <dbReference type="EnsemblMetazoa" id="Aqu2.1.23241_001"/>
    </source>
</evidence>
<evidence type="ECO:0000256" key="7">
    <source>
        <dbReference type="ARBA" id="ARBA00022642"/>
    </source>
</evidence>
<evidence type="ECO:0000256" key="1">
    <source>
        <dbReference type="ARBA" id="ARBA00003237"/>
    </source>
</evidence>
<dbReference type="InterPro" id="IPR036068">
    <property type="entry name" value="Nicotinate_pribotase-like_C"/>
</dbReference>
<evidence type="ECO:0000256" key="8">
    <source>
        <dbReference type="ARBA" id="ARBA00022676"/>
    </source>
</evidence>
<dbReference type="UniPathway" id="UPA00253">
    <property type="reaction ID" value="UER00331"/>
</dbReference>
<dbReference type="EC" id="2.4.2.19" evidence="5 12"/>
<evidence type="ECO:0000256" key="4">
    <source>
        <dbReference type="ARBA" id="ARBA00011218"/>
    </source>
</evidence>
<dbReference type="EnsemblMetazoa" id="XM_003388874.3">
    <property type="protein sequence ID" value="XP_003388922.1"/>
    <property type="gene ID" value="LOC100633013"/>
</dbReference>
<evidence type="ECO:0000256" key="5">
    <source>
        <dbReference type="ARBA" id="ARBA00011944"/>
    </source>
</evidence>
<dbReference type="Pfam" id="PF01729">
    <property type="entry name" value="QRPTase_C"/>
    <property type="match status" value="1"/>
</dbReference>
<dbReference type="FunFam" id="3.20.20.70:FF:000090">
    <property type="entry name" value="Nicotinate-nucleotide pyrophosphorylase [carboxylating]"/>
    <property type="match status" value="1"/>
</dbReference>
<evidence type="ECO:0000259" key="13">
    <source>
        <dbReference type="Pfam" id="PF01729"/>
    </source>
</evidence>
<dbReference type="Gene3D" id="3.90.1170.20">
    <property type="entry name" value="Quinolinate phosphoribosyl transferase, N-terminal domain"/>
    <property type="match status" value="1"/>
</dbReference>
<proteinExistence type="inferred from homology"/>
<dbReference type="InterPro" id="IPR002638">
    <property type="entry name" value="Quinolinate_PRibosylTrfase_C"/>
</dbReference>
<keyword evidence="8 12" id="KW-0328">Glycosyltransferase</keyword>
<gene>
    <name evidence="15" type="primary">100633013</name>
</gene>
<dbReference type="InterPro" id="IPR004393">
    <property type="entry name" value="NadC"/>
</dbReference>
<dbReference type="GO" id="GO:0004514">
    <property type="term" value="F:nicotinate-nucleotide diphosphorylase (carboxylating) activity"/>
    <property type="evidence" value="ECO:0007669"/>
    <property type="project" value="UniProtKB-EC"/>
</dbReference>
<keyword evidence="16" id="KW-1185">Reference proteome</keyword>
<evidence type="ECO:0000256" key="12">
    <source>
        <dbReference type="PIRNR" id="PIRNR006250"/>
    </source>
</evidence>
<accession>A0A1X7U708</accession>
<evidence type="ECO:0000256" key="3">
    <source>
        <dbReference type="ARBA" id="ARBA00009400"/>
    </source>
</evidence>
<evidence type="ECO:0000313" key="16">
    <source>
        <dbReference type="Proteomes" id="UP000007879"/>
    </source>
</evidence>
<dbReference type="GO" id="GO:0009435">
    <property type="term" value="P:NAD+ biosynthetic process"/>
    <property type="evidence" value="ECO:0007669"/>
    <property type="project" value="UniProtKB-UniPathway"/>
</dbReference>
<dbReference type="KEGG" id="aqu:100633013"/>
<evidence type="ECO:0000256" key="10">
    <source>
        <dbReference type="ARBA" id="ARBA00033102"/>
    </source>
</evidence>
<reference evidence="15" key="2">
    <citation type="submission" date="2017-05" db="UniProtKB">
        <authorList>
            <consortium name="EnsemblMetazoa"/>
        </authorList>
    </citation>
    <scope>IDENTIFICATION</scope>
</reference>
<dbReference type="InterPro" id="IPR013785">
    <property type="entry name" value="Aldolase_TIM"/>
</dbReference>
<dbReference type="Gene3D" id="3.20.20.70">
    <property type="entry name" value="Aldolase class I"/>
    <property type="match status" value="1"/>
</dbReference>
<evidence type="ECO:0000256" key="11">
    <source>
        <dbReference type="ARBA" id="ARBA00047445"/>
    </source>
</evidence>
<dbReference type="SUPFAM" id="SSF51690">
    <property type="entry name" value="Nicotinate/Quinolinate PRTase C-terminal domain-like"/>
    <property type="match status" value="1"/>
</dbReference>